<feature type="non-terminal residue" evidence="1">
    <location>
        <position position="1"/>
    </location>
</feature>
<proteinExistence type="predicted"/>
<evidence type="ECO:0000313" key="1">
    <source>
        <dbReference type="EMBL" id="GAG86733.1"/>
    </source>
</evidence>
<comment type="caution">
    <text evidence="1">The sequence shown here is derived from an EMBL/GenBank/DDBJ whole genome shotgun (WGS) entry which is preliminary data.</text>
</comment>
<sequence length="73" mass="8735">WVAQARKFARRHFGGQTIKMTHCLKEVDAWKTWVDLKRTYKEVNWSEFYEKNDNTKRKDYVACSGNACEIISF</sequence>
<dbReference type="EMBL" id="BART01018163">
    <property type="protein sequence ID" value="GAG86733.1"/>
    <property type="molecule type" value="Genomic_DNA"/>
</dbReference>
<accession>X1BRD8</accession>
<gene>
    <name evidence="1" type="ORF">S01H4_34342</name>
</gene>
<name>X1BRD8_9ZZZZ</name>
<protein>
    <submittedName>
        <fullName evidence="1">Uncharacterized protein</fullName>
    </submittedName>
</protein>
<reference evidence="1" key="1">
    <citation type="journal article" date="2014" name="Front. Microbiol.">
        <title>High frequency of phylogenetically diverse reductive dehalogenase-homologous genes in deep subseafloor sedimentary metagenomes.</title>
        <authorList>
            <person name="Kawai M."/>
            <person name="Futagami T."/>
            <person name="Toyoda A."/>
            <person name="Takaki Y."/>
            <person name="Nishi S."/>
            <person name="Hori S."/>
            <person name="Arai W."/>
            <person name="Tsubouchi T."/>
            <person name="Morono Y."/>
            <person name="Uchiyama I."/>
            <person name="Ito T."/>
            <person name="Fujiyama A."/>
            <person name="Inagaki F."/>
            <person name="Takami H."/>
        </authorList>
    </citation>
    <scope>NUCLEOTIDE SEQUENCE</scope>
    <source>
        <strain evidence="1">Expedition CK06-06</strain>
    </source>
</reference>
<organism evidence="1">
    <name type="scientific">marine sediment metagenome</name>
    <dbReference type="NCBI Taxonomy" id="412755"/>
    <lineage>
        <taxon>unclassified sequences</taxon>
        <taxon>metagenomes</taxon>
        <taxon>ecological metagenomes</taxon>
    </lineage>
</organism>
<dbReference type="AlphaFoldDB" id="X1BRD8"/>